<feature type="region of interest" description="Disordered" evidence="1">
    <location>
        <begin position="1"/>
        <end position="31"/>
    </location>
</feature>
<reference evidence="2 3" key="1">
    <citation type="journal article" date="2021" name="Elife">
        <title>Chloroplast acquisition without the gene transfer in kleptoplastic sea slugs, Plakobranchus ocellatus.</title>
        <authorList>
            <person name="Maeda T."/>
            <person name="Takahashi S."/>
            <person name="Yoshida T."/>
            <person name="Shimamura S."/>
            <person name="Takaki Y."/>
            <person name="Nagai Y."/>
            <person name="Toyoda A."/>
            <person name="Suzuki Y."/>
            <person name="Arimoto A."/>
            <person name="Ishii H."/>
            <person name="Satoh N."/>
            <person name="Nishiyama T."/>
            <person name="Hasebe M."/>
            <person name="Maruyama T."/>
            <person name="Minagawa J."/>
            <person name="Obokata J."/>
            <person name="Shigenobu S."/>
        </authorList>
    </citation>
    <scope>NUCLEOTIDE SEQUENCE [LARGE SCALE GENOMIC DNA]</scope>
</reference>
<dbReference type="SUPFAM" id="SSF57501">
    <property type="entry name" value="Cystine-knot cytokines"/>
    <property type="match status" value="1"/>
</dbReference>
<evidence type="ECO:0000313" key="3">
    <source>
        <dbReference type="Proteomes" id="UP000762676"/>
    </source>
</evidence>
<keyword evidence="3" id="KW-1185">Reference proteome</keyword>
<proteinExistence type="predicted"/>
<name>A0AAV4F0G0_9GAST</name>
<evidence type="ECO:0000313" key="2">
    <source>
        <dbReference type="EMBL" id="GFR66405.1"/>
    </source>
</evidence>
<dbReference type="InterPro" id="IPR029034">
    <property type="entry name" value="Cystine-knot_cytokine"/>
</dbReference>
<dbReference type="AlphaFoldDB" id="A0AAV4F0G0"/>
<gene>
    <name evidence="2" type="ORF">ElyMa_001969300</name>
</gene>
<sequence>MINNKGDIIVPPKLSNRTTPALNAPTPPRNLTHTSHALGSIVKRSTVHQLLVPPTIHPKNVHMNLMVPPTIHSAQKDASSGSPSSQVRGILSSKPRVLCYADQPVERDVPCPANHHTALNVQHMQGLLKALGGSSTVQLNTSAPTAFNDTDNGHTHKSVRPEEQEKLNKILLEISLQVNQRMLSSLQRQSYTDLQAVVNEIVALTDAVFKYLFSVYTENYVVSLFNSIYPQTGRTYNANHFKSKGWQSLLTAKDTSKDFATNVEDYNNATKVIRHFYQAFLNTSNKPEVYRDLINNIEQEIDFKASQIVYSNLKSAIQTLKTIYSLIELATRNATDINRSSAAGDFQTHGKNQLIGALNTYVKSFELYENIQSDSNQNFSLQTFQMASNDTESTLRRVTKFLQFRVDVLGELMDEGSVELAEHQKNMQKLKTLDLKLRRKRRDIIGTSDMTCQNQGERIGGSNLLNLCSTCVQTTVLSEEFFPRYITEKICQPDSLSAPSGPRLSQQGCLYQPGQAGTSTAAGLCREQYFHINILKRVPGKCMKVQLDGKEVITDLWELTMHPLRVGCECAVDENSRFAQFVNKN</sequence>
<dbReference type="PANTHER" id="PTHR33995">
    <property type="entry name" value="PROTEIN CBG18546"/>
    <property type="match status" value="1"/>
</dbReference>
<protein>
    <recommendedName>
        <fullName evidence="4">TGF-beta family profile domain-containing protein</fullName>
    </recommendedName>
</protein>
<dbReference type="Proteomes" id="UP000762676">
    <property type="component" value="Unassembled WGS sequence"/>
</dbReference>
<dbReference type="EMBL" id="BMAT01004020">
    <property type="protein sequence ID" value="GFR66405.1"/>
    <property type="molecule type" value="Genomic_DNA"/>
</dbReference>
<organism evidence="2 3">
    <name type="scientific">Elysia marginata</name>
    <dbReference type="NCBI Taxonomy" id="1093978"/>
    <lineage>
        <taxon>Eukaryota</taxon>
        <taxon>Metazoa</taxon>
        <taxon>Spiralia</taxon>
        <taxon>Lophotrochozoa</taxon>
        <taxon>Mollusca</taxon>
        <taxon>Gastropoda</taxon>
        <taxon>Heterobranchia</taxon>
        <taxon>Euthyneura</taxon>
        <taxon>Panpulmonata</taxon>
        <taxon>Sacoglossa</taxon>
        <taxon>Placobranchoidea</taxon>
        <taxon>Plakobranchidae</taxon>
        <taxon>Elysia</taxon>
    </lineage>
</organism>
<accession>A0AAV4F0G0</accession>
<dbReference type="PANTHER" id="PTHR33995:SF7">
    <property type="entry name" value="BURSICON SUBUNIT ALPHA-RELATED"/>
    <property type="match status" value="1"/>
</dbReference>
<evidence type="ECO:0008006" key="4">
    <source>
        <dbReference type="Google" id="ProtNLM"/>
    </source>
</evidence>
<comment type="caution">
    <text evidence="2">The sequence shown here is derived from an EMBL/GenBank/DDBJ whole genome shotgun (WGS) entry which is preliminary data.</text>
</comment>
<evidence type="ECO:0000256" key="1">
    <source>
        <dbReference type="SAM" id="MobiDB-lite"/>
    </source>
</evidence>